<sequence length="66" mass="7313">MDLSIIFWKIFFVPVRVGVSIMPTTCQTSGDVMDNCDRNCLPATTPVIPYPKYCLLTVCERGGGKI</sequence>
<proteinExistence type="predicted"/>
<reference evidence="2" key="1">
    <citation type="submission" date="2020-06" db="EMBL/GenBank/DDBJ databases">
        <title>Draft genome of Bugula neritina, a colonial animal packing powerful symbionts and potential medicines.</title>
        <authorList>
            <person name="Rayko M."/>
        </authorList>
    </citation>
    <scope>NUCLEOTIDE SEQUENCE [LARGE SCALE GENOMIC DNA]</scope>
    <source>
        <strain evidence="2">Kwan_BN1</strain>
    </source>
</reference>
<dbReference type="EMBL" id="VXIV02003142">
    <property type="protein sequence ID" value="KAF6020863.1"/>
    <property type="molecule type" value="Genomic_DNA"/>
</dbReference>
<gene>
    <name evidence="2" type="ORF">EB796_020851</name>
</gene>
<protein>
    <submittedName>
        <fullName evidence="2">Uncharacterized protein</fullName>
    </submittedName>
</protein>
<keyword evidence="1" id="KW-0732">Signal</keyword>
<organism evidence="2 3">
    <name type="scientific">Bugula neritina</name>
    <name type="common">Brown bryozoan</name>
    <name type="synonym">Sertularia neritina</name>
    <dbReference type="NCBI Taxonomy" id="10212"/>
    <lineage>
        <taxon>Eukaryota</taxon>
        <taxon>Metazoa</taxon>
        <taxon>Spiralia</taxon>
        <taxon>Lophotrochozoa</taxon>
        <taxon>Bryozoa</taxon>
        <taxon>Gymnolaemata</taxon>
        <taxon>Cheilostomatida</taxon>
        <taxon>Flustrina</taxon>
        <taxon>Buguloidea</taxon>
        <taxon>Bugulidae</taxon>
        <taxon>Bugula</taxon>
    </lineage>
</organism>
<evidence type="ECO:0000256" key="1">
    <source>
        <dbReference type="SAM" id="SignalP"/>
    </source>
</evidence>
<keyword evidence="3" id="KW-1185">Reference proteome</keyword>
<name>A0A7J7J422_BUGNE</name>
<comment type="caution">
    <text evidence="2">The sequence shown here is derived from an EMBL/GenBank/DDBJ whole genome shotgun (WGS) entry which is preliminary data.</text>
</comment>
<dbReference type="Proteomes" id="UP000593567">
    <property type="component" value="Unassembled WGS sequence"/>
</dbReference>
<evidence type="ECO:0000313" key="2">
    <source>
        <dbReference type="EMBL" id="KAF6020863.1"/>
    </source>
</evidence>
<evidence type="ECO:0000313" key="3">
    <source>
        <dbReference type="Proteomes" id="UP000593567"/>
    </source>
</evidence>
<feature type="signal peptide" evidence="1">
    <location>
        <begin position="1"/>
        <end position="18"/>
    </location>
</feature>
<feature type="chain" id="PRO_5029762097" evidence="1">
    <location>
        <begin position="19"/>
        <end position="66"/>
    </location>
</feature>
<accession>A0A7J7J422</accession>
<dbReference type="AlphaFoldDB" id="A0A7J7J422"/>